<dbReference type="EMBL" id="SLZR01000030">
    <property type="protein sequence ID" value="TCS35869.1"/>
    <property type="molecule type" value="Genomic_DNA"/>
</dbReference>
<accession>A0A4R3HWU0</accession>
<comment type="caution">
    <text evidence="3">The sequence shown here is derived from an EMBL/GenBank/DDBJ whole genome shotgun (WGS) entry which is preliminary data.</text>
</comment>
<organism evidence="3 4">
    <name type="scientific">Reinekea marinisedimentorum</name>
    <dbReference type="NCBI Taxonomy" id="230495"/>
    <lineage>
        <taxon>Bacteria</taxon>
        <taxon>Pseudomonadati</taxon>
        <taxon>Pseudomonadota</taxon>
        <taxon>Gammaproteobacteria</taxon>
        <taxon>Oceanospirillales</taxon>
        <taxon>Saccharospirillaceae</taxon>
        <taxon>Reinekea</taxon>
    </lineage>
</organism>
<reference evidence="3 4" key="1">
    <citation type="submission" date="2019-03" db="EMBL/GenBank/DDBJ databases">
        <title>Genomic Encyclopedia of Archaeal and Bacterial Type Strains, Phase II (KMG-II): from individual species to whole genera.</title>
        <authorList>
            <person name="Goeker M."/>
        </authorList>
    </citation>
    <scope>NUCLEOTIDE SEQUENCE [LARGE SCALE GENOMIC DNA]</scope>
    <source>
        <strain evidence="3 4">DSM 15388</strain>
    </source>
</reference>
<protein>
    <submittedName>
        <fullName evidence="3">Ribonuclease Z</fullName>
    </submittedName>
</protein>
<dbReference type="Gene3D" id="3.60.15.10">
    <property type="entry name" value="Ribonuclease Z/Hydroxyacylglutathione hydrolase-like"/>
    <property type="match status" value="1"/>
</dbReference>
<proteinExistence type="predicted"/>
<gene>
    <name evidence="3" type="ORF">BCF53_1304</name>
</gene>
<name>A0A4R3HWU0_9GAMM</name>
<dbReference type="PANTHER" id="PTHR46018:SF2">
    <property type="entry name" value="ZINC PHOSPHODIESTERASE ELAC PROTEIN 1"/>
    <property type="match status" value="1"/>
</dbReference>
<dbReference type="PANTHER" id="PTHR46018">
    <property type="entry name" value="ZINC PHOSPHODIESTERASE ELAC PROTEIN 1"/>
    <property type="match status" value="1"/>
</dbReference>
<keyword evidence="1" id="KW-0378">Hydrolase</keyword>
<evidence type="ECO:0000259" key="2">
    <source>
        <dbReference type="SMART" id="SM00849"/>
    </source>
</evidence>
<sequence length="343" mass="37327">MSDQNSNGLDRRAFVKSAAFGAAALSVGATGVLGTAAKAQAAGPAGYQHTQNFSVVTIGTGNPIPDKNRASACTMIQFNGHYYLLDTGNGSNDVLAENGFAYRNINAIFYTHLHADHMTDFVDLMINRWMTGGKEMQIIGPPRSGAYYNFMIDFFADDLTYRQYRGYARGVSEVGMFKGIDVRELTGSNRFELDGMRIRTEPLTHTMYNLGYRFEANGKSIVVSGDTSYDPTLIELAKDADVLVIDANIVAAAAKKGTEEQAFTDDSIKKPKPKYEFAGNFDVAPHMGIDEVAKTATAANVKTVVLTHLPPAPFNMAAIKPYFEQAGFKGRVIEGRDGLEINP</sequence>
<dbReference type="Proteomes" id="UP000295793">
    <property type="component" value="Unassembled WGS sequence"/>
</dbReference>
<dbReference type="GO" id="GO:0042781">
    <property type="term" value="F:3'-tRNA processing endoribonuclease activity"/>
    <property type="evidence" value="ECO:0007669"/>
    <property type="project" value="TreeGrafter"/>
</dbReference>
<evidence type="ECO:0000313" key="3">
    <source>
        <dbReference type="EMBL" id="TCS35869.1"/>
    </source>
</evidence>
<evidence type="ECO:0000256" key="1">
    <source>
        <dbReference type="ARBA" id="ARBA00022801"/>
    </source>
</evidence>
<dbReference type="InterPro" id="IPR036866">
    <property type="entry name" value="RibonucZ/Hydroxyglut_hydro"/>
</dbReference>
<dbReference type="InterPro" id="IPR006311">
    <property type="entry name" value="TAT_signal"/>
</dbReference>
<dbReference type="OrthoDB" id="9803916at2"/>
<feature type="domain" description="Metallo-beta-lactamase" evidence="2">
    <location>
        <begin position="70"/>
        <end position="266"/>
    </location>
</feature>
<dbReference type="Pfam" id="PF12706">
    <property type="entry name" value="Lactamase_B_2"/>
    <property type="match status" value="1"/>
</dbReference>
<dbReference type="SUPFAM" id="SSF56281">
    <property type="entry name" value="Metallo-hydrolase/oxidoreductase"/>
    <property type="match status" value="1"/>
</dbReference>
<dbReference type="SMART" id="SM00849">
    <property type="entry name" value="Lactamase_B"/>
    <property type="match status" value="1"/>
</dbReference>
<dbReference type="RefSeq" id="WP_132704141.1">
    <property type="nucleotide sequence ID" value="NZ_SLZR01000030.1"/>
</dbReference>
<dbReference type="AlphaFoldDB" id="A0A4R3HWU0"/>
<evidence type="ECO:0000313" key="4">
    <source>
        <dbReference type="Proteomes" id="UP000295793"/>
    </source>
</evidence>
<keyword evidence="4" id="KW-1185">Reference proteome</keyword>
<dbReference type="PROSITE" id="PS51318">
    <property type="entry name" value="TAT"/>
    <property type="match status" value="1"/>
</dbReference>
<dbReference type="CDD" id="cd07719">
    <property type="entry name" value="arylsulfatase_AtsA-like_MBL-fold"/>
    <property type="match status" value="1"/>
</dbReference>
<dbReference type="InterPro" id="IPR001279">
    <property type="entry name" value="Metallo-B-lactamas"/>
</dbReference>
<dbReference type="InterPro" id="IPR044094">
    <property type="entry name" value="AtsA-like_MBL-fold"/>
</dbReference>